<reference evidence="3" key="1">
    <citation type="submission" date="2023-08" db="EMBL/GenBank/DDBJ databases">
        <authorList>
            <person name="Audoor S."/>
            <person name="Bilcke G."/>
        </authorList>
    </citation>
    <scope>NUCLEOTIDE SEQUENCE</scope>
</reference>
<evidence type="ECO:0000259" key="2">
    <source>
        <dbReference type="Pfam" id="PF20710"/>
    </source>
</evidence>
<accession>A0AAD2CE91</accession>
<dbReference type="InterPro" id="IPR049227">
    <property type="entry name" value="DUF6824"/>
</dbReference>
<proteinExistence type="predicted"/>
<feature type="compositionally biased region" description="Polar residues" evidence="1">
    <location>
        <begin position="212"/>
        <end position="235"/>
    </location>
</feature>
<dbReference type="EMBL" id="CAKOGP040000003">
    <property type="protein sequence ID" value="CAJ1926432.1"/>
    <property type="molecule type" value="Genomic_DNA"/>
</dbReference>
<evidence type="ECO:0000256" key="1">
    <source>
        <dbReference type="SAM" id="MobiDB-lite"/>
    </source>
</evidence>
<feature type="domain" description="DUF6824" evidence="2">
    <location>
        <begin position="45"/>
        <end position="129"/>
    </location>
</feature>
<keyword evidence="4" id="KW-1185">Reference proteome</keyword>
<feature type="compositionally biased region" description="Polar residues" evidence="1">
    <location>
        <begin position="12"/>
        <end position="27"/>
    </location>
</feature>
<dbReference type="Proteomes" id="UP001295423">
    <property type="component" value="Unassembled WGS sequence"/>
</dbReference>
<evidence type="ECO:0000313" key="4">
    <source>
        <dbReference type="Proteomes" id="UP001295423"/>
    </source>
</evidence>
<feature type="compositionally biased region" description="Basic and acidic residues" evidence="1">
    <location>
        <begin position="1"/>
        <end position="11"/>
    </location>
</feature>
<comment type="caution">
    <text evidence="3">The sequence shown here is derived from an EMBL/GenBank/DDBJ whole genome shotgun (WGS) entry which is preliminary data.</text>
</comment>
<feature type="region of interest" description="Disordered" evidence="1">
    <location>
        <begin position="189"/>
        <end position="257"/>
    </location>
</feature>
<dbReference type="Pfam" id="PF20710">
    <property type="entry name" value="DUF6824"/>
    <property type="match status" value="1"/>
</dbReference>
<protein>
    <recommendedName>
        <fullName evidence="2">DUF6824 domain-containing protein</fullName>
    </recommendedName>
</protein>
<feature type="region of interest" description="Disordered" evidence="1">
    <location>
        <begin position="1"/>
        <end position="27"/>
    </location>
</feature>
<evidence type="ECO:0000313" key="3">
    <source>
        <dbReference type="EMBL" id="CAJ1926432.1"/>
    </source>
</evidence>
<name>A0AAD2CE91_9STRA</name>
<sequence length="257" mass="28940">MADRDSFDKSQSRLSPVSSSNSQQQDTRQQGRLYLPLLFEPGNWDVICHNGREFQEHVGNSRFKLCIERNLDIYMNAGSRLERSTIITDIVTGIREGGGGFVRYDQAEMRWYDVGDKIARDKAGQALRDSLRLRNDERKQVRASGMQQRVETSKFSMPERTPQAMISNLSETAPTIKMLTGNDKIAMRSDGRQLSPTDLFHGISPPKDLTESAESSPDTLYQLSKEVTSVDSSALKNGEPPTPEEWLTLENIGSKHD</sequence>
<organism evidence="3 4">
    <name type="scientific">Cylindrotheca closterium</name>
    <dbReference type="NCBI Taxonomy" id="2856"/>
    <lineage>
        <taxon>Eukaryota</taxon>
        <taxon>Sar</taxon>
        <taxon>Stramenopiles</taxon>
        <taxon>Ochrophyta</taxon>
        <taxon>Bacillariophyta</taxon>
        <taxon>Bacillariophyceae</taxon>
        <taxon>Bacillariophycidae</taxon>
        <taxon>Bacillariales</taxon>
        <taxon>Bacillariaceae</taxon>
        <taxon>Cylindrotheca</taxon>
    </lineage>
</organism>
<dbReference type="AlphaFoldDB" id="A0AAD2CE91"/>
<gene>
    <name evidence="3" type="ORF">CYCCA115_LOCUS1215</name>
</gene>